<dbReference type="PROSITE" id="PS51039">
    <property type="entry name" value="ZF_AN1"/>
    <property type="match status" value="2"/>
</dbReference>
<dbReference type="SMART" id="SM00154">
    <property type="entry name" value="ZnF_AN1"/>
    <property type="match status" value="2"/>
</dbReference>
<protein>
    <submittedName>
        <fullName evidence="9">AN1-type domain-containing protein</fullName>
    </submittedName>
</protein>
<dbReference type="PANTHER" id="PTHR14677">
    <property type="entry name" value="ARSENITE INDUCUBLE RNA ASSOCIATED PROTEIN AIP-1-RELATED"/>
    <property type="match status" value="1"/>
</dbReference>
<evidence type="ECO:0000313" key="8">
    <source>
        <dbReference type="Proteomes" id="UP000887540"/>
    </source>
</evidence>
<evidence type="ECO:0000256" key="5">
    <source>
        <dbReference type="PROSITE-ProRule" id="PRU00449"/>
    </source>
</evidence>
<proteinExistence type="predicted"/>
<dbReference type="GO" id="GO:0008270">
    <property type="term" value="F:zinc ion binding"/>
    <property type="evidence" value="ECO:0007669"/>
    <property type="project" value="UniProtKB-KW"/>
</dbReference>
<dbReference type="Proteomes" id="UP000887540">
    <property type="component" value="Unplaced"/>
</dbReference>
<evidence type="ECO:0000259" key="7">
    <source>
        <dbReference type="PROSITE" id="PS51039"/>
    </source>
</evidence>
<dbReference type="InterPro" id="IPR000058">
    <property type="entry name" value="Znf_AN1"/>
</dbReference>
<feature type="domain" description="AN1-type" evidence="7">
    <location>
        <begin position="5"/>
        <end position="53"/>
    </location>
</feature>
<reference evidence="9" key="1">
    <citation type="submission" date="2022-11" db="UniProtKB">
        <authorList>
            <consortium name="WormBaseParasite"/>
        </authorList>
    </citation>
    <scope>IDENTIFICATION</scope>
</reference>
<feature type="compositionally biased region" description="Basic and acidic residues" evidence="6">
    <location>
        <begin position="129"/>
        <end position="139"/>
    </location>
</feature>
<evidence type="ECO:0000313" key="9">
    <source>
        <dbReference type="WBParaSite" id="ACRNAN_scaffold9038.g25178.t1"/>
    </source>
</evidence>
<feature type="region of interest" description="Disordered" evidence="6">
    <location>
        <begin position="129"/>
        <end position="219"/>
    </location>
</feature>
<evidence type="ECO:0000256" key="3">
    <source>
        <dbReference type="ARBA" id="ARBA00022771"/>
    </source>
</evidence>
<dbReference type="InterPro" id="IPR057357">
    <property type="entry name" value="Znf-C2H2_ZFAND2A/B"/>
</dbReference>
<name>A0A914EK89_9BILA</name>
<evidence type="ECO:0000256" key="6">
    <source>
        <dbReference type="SAM" id="MobiDB-lite"/>
    </source>
</evidence>
<keyword evidence="1" id="KW-0479">Metal-binding</keyword>
<dbReference type="Gene3D" id="4.10.1110.10">
    <property type="entry name" value="AN1-like Zinc finger"/>
    <property type="match status" value="2"/>
</dbReference>
<feature type="compositionally biased region" description="Low complexity" evidence="6">
    <location>
        <begin position="190"/>
        <end position="199"/>
    </location>
</feature>
<dbReference type="Pfam" id="PF01428">
    <property type="entry name" value="zf-AN1"/>
    <property type="match status" value="2"/>
</dbReference>
<dbReference type="InterPro" id="IPR035896">
    <property type="entry name" value="AN1-like_Znf"/>
</dbReference>
<evidence type="ECO:0000256" key="2">
    <source>
        <dbReference type="ARBA" id="ARBA00022737"/>
    </source>
</evidence>
<dbReference type="SUPFAM" id="SSF118310">
    <property type="entry name" value="AN1-like Zinc finger"/>
    <property type="match status" value="2"/>
</dbReference>
<dbReference type="GO" id="GO:0005783">
    <property type="term" value="C:endoplasmic reticulum"/>
    <property type="evidence" value="ECO:0007669"/>
    <property type="project" value="TreeGrafter"/>
</dbReference>
<feature type="compositionally biased region" description="Basic and acidic residues" evidence="6">
    <location>
        <begin position="179"/>
        <end position="189"/>
    </location>
</feature>
<evidence type="ECO:0000256" key="4">
    <source>
        <dbReference type="ARBA" id="ARBA00022833"/>
    </source>
</evidence>
<evidence type="ECO:0000256" key="1">
    <source>
        <dbReference type="ARBA" id="ARBA00022723"/>
    </source>
</evidence>
<feature type="compositionally biased region" description="Polar residues" evidence="6">
    <location>
        <begin position="147"/>
        <end position="174"/>
    </location>
</feature>
<dbReference type="FunFam" id="4.10.1110.10:FF:000003">
    <property type="entry name" value="AN1-type zinc finger protein 2B isoform X1"/>
    <property type="match status" value="1"/>
</dbReference>
<organism evidence="8 9">
    <name type="scientific">Acrobeloides nanus</name>
    <dbReference type="NCBI Taxonomy" id="290746"/>
    <lineage>
        <taxon>Eukaryota</taxon>
        <taxon>Metazoa</taxon>
        <taxon>Ecdysozoa</taxon>
        <taxon>Nematoda</taxon>
        <taxon>Chromadorea</taxon>
        <taxon>Rhabditida</taxon>
        <taxon>Tylenchina</taxon>
        <taxon>Cephalobomorpha</taxon>
        <taxon>Cephaloboidea</taxon>
        <taxon>Cephalobidae</taxon>
        <taxon>Acrobeloides</taxon>
    </lineage>
</organism>
<dbReference type="GO" id="GO:0043161">
    <property type="term" value="P:proteasome-mediated ubiquitin-dependent protein catabolic process"/>
    <property type="evidence" value="ECO:0007669"/>
    <property type="project" value="TreeGrafter"/>
</dbReference>
<dbReference type="GO" id="GO:0045047">
    <property type="term" value="P:protein targeting to ER"/>
    <property type="evidence" value="ECO:0007669"/>
    <property type="project" value="TreeGrafter"/>
</dbReference>
<dbReference type="Pfam" id="PF25403">
    <property type="entry name" value="zf-C2H2_ZFAND2"/>
    <property type="match status" value="1"/>
</dbReference>
<dbReference type="PANTHER" id="PTHR14677:SF20">
    <property type="entry name" value="ZINC FINGER AN1-TYPE CONTAINING 2A-RELATED"/>
    <property type="match status" value="1"/>
</dbReference>
<dbReference type="WBParaSite" id="ACRNAN_scaffold9038.g25178.t1">
    <property type="protein sequence ID" value="ACRNAN_scaffold9038.g25178.t1"/>
    <property type="gene ID" value="ACRNAN_scaffold9038.g25178"/>
</dbReference>
<sequence length="219" mass="25062">MAEFPNLGKHCEYNHCNMLDFLPMKCDACTKIMCSKHIMYDSHECTSAFRKNVQVPVCPLCNKPVPTKKGESPDTTVGAHIDRDCQSDPRKRIYSNRCSLKSCKQKELVPVLCNTCKRNFCFKHRFSTDHSCTGRRENPLLRPLSTLPENQSSKPTPDTSNDETLARQLQNMMSGTKKLTPEEMDKRLAEQMQQEEYQQARLVQERSRPGSNGDRCAIN</sequence>
<keyword evidence="2" id="KW-0677">Repeat</keyword>
<feature type="domain" description="AN1-type" evidence="7">
    <location>
        <begin position="92"/>
        <end position="140"/>
    </location>
</feature>
<keyword evidence="8" id="KW-1185">Reference proteome</keyword>
<accession>A0A914EK89</accession>
<dbReference type="AlphaFoldDB" id="A0A914EK89"/>
<keyword evidence="4" id="KW-0862">Zinc</keyword>
<keyword evidence="3 5" id="KW-0863">Zinc-finger</keyword>